<organism evidence="1">
    <name type="scientific">Bradyrhizobium barranii subsp. barranii</name>
    <dbReference type="NCBI Taxonomy" id="2823807"/>
    <lineage>
        <taxon>Bacteria</taxon>
        <taxon>Pseudomonadati</taxon>
        <taxon>Pseudomonadota</taxon>
        <taxon>Alphaproteobacteria</taxon>
        <taxon>Hyphomicrobiales</taxon>
        <taxon>Nitrobacteraceae</taxon>
        <taxon>Bradyrhizobium</taxon>
        <taxon>Bradyrhizobium barranii</taxon>
    </lineage>
</organism>
<geneLocation type="plasmid" evidence="2 3">
    <name>pBb144S4a</name>
</geneLocation>
<evidence type="ECO:0000313" key="2">
    <source>
        <dbReference type="EMBL" id="UEM18063.1"/>
    </source>
</evidence>
<sequence>MQMPVEWKKSAAGHTFNADVLRFDTFFYQEAWRWCVTDVSDDVVAQGVADDEEEAQAKAVAWARECLTTALGKLLP</sequence>
<accession>A0A939SAA7</accession>
<name>A0A939SAA7_9BRAD</name>
<dbReference type="Proteomes" id="UP000664702">
    <property type="component" value="Plasmid pBb144S4a"/>
</dbReference>
<dbReference type="KEGG" id="bban:J4G43_052340"/>
<evidence type="ECO:0000313" key="3">
    <source>
        <dbReference type="Proteomes" id="UP000664702"/>
    </source>
</evidence>
<dbReference type="AlphaFoldDB" id="A0A939SAA7"/>
<dbReference type="EMBL" id="CP086137">
    <property type="protein sequence ID" value="UEM18063.1"/>
    <property type="molecule type" value="Genomic_DNA"/>
</dbReference>
<evidence type="ECO:0000313" key="1">
    <source>
        <dbReference type="EMBL" id="MBO1869333.1"/>
    </source>
</evidence>
<keyword evidence="2" id="KW-0614">Plasmid</keyword>
<reference evidence="2 3" key="2">
    <citation type="journal article" date="2022" name="Int. J. Syst. Evol. Microbiol.">
        <title>Strains of Bradyrhizobium barranii sp. nov. associated with legumes native to Canada are symbionts of soybeans and belong to different subspecies (subsp. barranii subsp. nov. and subsp. apii subsp. nov.) and symbiovars (sv. glycinearum and sv. septentrionale).</title>
        <authorList>
            <person name="Bromfield E.S.P."/>
            <person name="Cloutier S."/>
            <person name="Wasai-Hara S."/>
            <person name="Minamisawa K."/>
        </authorList>
    </citation>
    <scope>NUCLEOTIDE SEQUENCE [LARGE SCALE GENOMIC DNA]</scope>
    <source>
        <strain evidence="2 3">144S4</strain>
        <plasmid evidence="3">pBb144S4a</plasmid>
    </source>
</reference>
<protein>
    <submittedName>
        <fullName evidence="1">Uncharacterized protein</fullName>
    </submittedName>
</protein>
<proteinExistence type="predicted"/>
<gene>
    <name evidence="2" type="ORF">J4G43_052340</name>
    <name evidence="1" type="ORF">J4G43_54200</name>
</gene>
<dbReference type="RefSeq" id="WP_208089798.1">
    <property type="nucleotide sequence ID" value="NZ_CP086137.1"/>
</dbReference>
<dbReference type="EMBL" id="JAGEMI010000004">
    <property type="protein sequence ID" value="MBO1869333.1"/>
    <property type="molecule type" value="Genomic_DNA"/>
</dbReference>
<reference evidence="1" key="1">
    <citation type="submission" date="2021-03" db="EMBL/GenBank/DDBJ databases">
        <title>Whole Genome Sequence of Bradyrhizobium sp. Strain 144S4.</title>
        <authorList>
            <person name="Bromfield E.S.P."/>
            <person name="Cloutier S."/>
        </authorList>
    </citation>
    <scope>NUCLEOTIDE SEQUENCE [LARGE SCALE GENOMIC DNA]</scope>
    <source>
        <strain evidence="1">144S4</strain>
    </source>
</reference>